<protein>
    <recommendedName>
        <fullName evidence="7">Malectin-like domain-containing protein</fullName>
    </recommendedName>
</protein>
<dbReference type="EMBL" id="JADFTS010000006">
    <property type="protein sequence ID" value="KAF9601509.1"/>
    <property type="molecule type" value="Genomic_DNA"/>
</dbReference>
<evidence type="ECO:0000256" key="6">
    <source>
        <dbReference type="SAM" id="Phobius"/>
    </source>
</evidence>
<keyword evidence="2" id="KW-0808">Transferase</keyword>
<evidence type="ECO:0000313" key="9">
    <source>
        <dbReference type="Proteomes" id="UP000631114"/>
    </source>
</evidence>
<organism evidence="8 9">
    <name type="scientific">Coptis chinensis</name>
    <dbReference type="NCBI Taxonomy" id="261450"/>
    <lineage>
        <taxon>Eukaryota</taxon>
        <taxon>Viridiplantae</taxon>
        <taxon>Streptophyta</taxon>
        <taxon>Embryophyta</taxon>
        <taxon>Tracheophyta</taxon>
        <taxon>Spermatophyta</taxon>
        <taxon>Magnoliopsida</taxon>
        <taxon>Ranunculales</taxon>
        <taxon>Ranunculaceae</taxon>
        <taxon>Coptidoideae</taxon>
        <taxon>Coptis</taxon>
    </lineage>
</organism>
<feature type="transmembrane region" description="Helical" evidence="6">
    <location>
        <begin position="109"/>
        <end position="128"/>
    </location>
</feature>
<proteinExistence type="predicted"/>
<evidence type="ECO:0000313" key="8">
    <source>
        <dbReference type="EMBL" id="KAF9601509.1"/>
    </source>
</evidence>
<dbReference type="Proteomes" id="UP000631114">
    <property type="component" value="Unassembled WGS sequence"/>
</dbReference>
<feature type="domain" description="Malectin-like" evidence="7">
    <location>
        <begin position="1"/>
        <end position="83"/>
    </location>
</feature>
<sequence>MHFCDIASLALNELYFNVYINGHLATENLDLSDITRMLASPYYADFVVNANELGVISVSIAPSNLSSPERMNAILNGLEIMKMNNSMGSFNGKISVASILRSRARGNNGVGVCSLAIISLLVAAFVVMHRRNAVAQDSVGWSPLPLDASEGNLKYKNQSALRKFLFF</sequence>
<evidence type="ECO:0000256" key="5">
    <source>
        <dbReference type="ARBA" id="ARBA00023180"/>
    </source>
</evidence>
<dbReference type="GO" id="GO:0005524">
    <property type="term" value="F:ATP binding"/>
    <property type="evidence" value="ECO:0007669"/>
    <property type="project" value="UniProtKB-KW"/>
</dbReference>
<evidence type="ECO:0000259" key="7">
    <source>
        <dbReference type="Pfam" id="PF12819"/>
    </source>
</evidence>
<gene>
    <name evidence="8" type="ORF">IFM89_020304</name>
</gene>
<dbReference type="PANTHER" id="PTHR34590">
    <property type="entry name" value="OS03G0124300 PROTEIN-RELATED"/>
    <property type="match status" value="1"/>
</dbReference>
<keyword evidence="6" id="KW-1133">Transmembrane helix</keyword>
<keyword evidence="6" id="KW-0472">Membrane</keyword>
<dbReference type="Pfam" id="PF12819">
    <property type="entry name" value="Malectin_like"/>
    <property type="match status" value="1"/>
</dbReference>
<keyword evidence="4" id="KW-0067">ATP-binding</keyword>
<evidence type="ECO:0000256" key="2">
    <source>
        <dbReference type="ARBA" id="ARBA00022679"/>
    </source>
</evidence>
<comment type="subcellular location">
    <subcellularLocation>
        <location evidence="1">Membrane</location>
        <topology evidence="1">Single-pass type I membrane protein</topology>
    </subcellularLocation>
</comment>
<dbReference type="OrthoDB" id="735844at2759"/>
<dbReference type="InterPro" id="IPR045272">
    <property type="entry name" value="ANXUR1/2-like"/>
</dbReference>
<comment type="caution">
    <text evidence="8">The sequence shown here is derived from an EMBL/GenBank/DDBJ whole genome shotgun (WGS) entry which is preliminary data.</text>
</comment>
<dbReference type="Gene3D" id="2.60.120.430">
    <property type="entry name" value="Galactose-binding lectin"/>
    <property type="match status" value="1"/>
</dbReference>
<keyword evidence="9" id="KW-1185">Reference proteome</keyword>
<keyword evidence="6" id="KW-0812">Transmembrane</keyword>
<keyword evidence="5" id="KW-0325">Glycoprotein</keyword>
<evidence type="ECO:0000256" key="1">
    <source>
        <dbReference type="ARBA" id="ARBA00004479"/>
    </source>
</evidence>
<dbReference type="InterPro" id="IPR024788">
    <property type="entry name" value="Malectin-like_Carb-bd_dom"/>
</dbReference>
<dbReference type="AlphaFoldDB" id="A0A835LS72"/>
<evidence type="ECO:0000256" key="3">
    <source>
        <dbReference type="ARBA" id="ARBA00022741"/>
    </source>
</evidence>
<accession>A0A835LS72</accession>
<keyword evidence="3" id="KW-0547">Nucleotide-binding</keyword>
<dbReference type="GO" id="GO:0016020">
    <property type="term" value="C:membrane"/>
    <property type="evidence" value="ECO:0007669"/>
    <property type="project" value="UniProtKB-SubCell"/>
</dbReference>
<reference evidence="8 9" key="1">
    <citation type="submission" date="2020-10" db="EMBL/GenBank/DDBJ databases">
        <title>The Coptis chinensis genome and diversification of protoberbering-type alkaloids.</title>
        <authorList>
            <person name="Wang B."/>
            <person name="Shu S."/>
            <person name="Song C."/>
            <person name="Liu Y."/>
        </authorList>
    </citation>
    <scope>NUCLEOTIDE SEQUENCE [LARGE SCALE GENOMIC DNA]</scope>
    <source>
        <strain evidence="8">HL-2020</strain>
        <tissue evidence="8">Leaf</tissue>
    </source>
</reference>
<evidence type="ECO:0000256" key="4">
    <source>
        <dbReference type="ARBA" id="ARBA00022840"/>
    </source>
</evidence>
<name>A0A835LS72_9MAGN</name>
<dbReference type="PANTHER" id="PTHR34590:SF6">
    <property type="entry name" value="RECEPTOR-LIKE KINASE"/>
    <property type="match status" value="1"/>
</dbReference>
<dbReference type="GO" id="GO:0004714">
    <property type="term" value="F:transmembrane receptor protein tyrosine kinase activity"/>
    <property type="evidence" value="ECO:0007669"/>
    <property type="project" value="InterPro"/>
</dbReference>